<feature type="transmembrane region" description="Helical" evidence="1">
    <location>
        <begin position="138"/>
        <end position="163"/>
    </location>
</feature>
<dbReference type="Proteomes" id="UP001331761">
    <property type="component" value="Unassembled WGS sequence"/>
</dbReference>
<dbReference type="EMBL" id="WIXE01009930">
    <property type="protein sequence ID" value="KAK5978010.1"/>
    <property type="molecule type" value="Genomic_DNA"/>
</dbReference>
<feature type="transmembrane region" description="Helical" evidence="1">
    <location>
        <begin position="175"/>
        <end position="201"/>
    </location>
</feature>
<reference evidence="3 4" key="1">
    <citation type="submission" date="2019-10" db="EMBL/GenBank/DDBJ databases">
        <title>Assembly and Annotation for the nematode Trichostrongylus colubriformis.</title>
        <authorList>
            <person name="Martin J."/>
        </authorList>
    </citation>
    <scope>NUCLEOTIDE SEQUENCE [LARGE SCALE GENOMIC DNA]</scope>
    <source>
        <strain evidence="3">G859</strain>
        <tissue evidence="3">Whole worm</tissue>
    </source>
</reference>
<keyword evidence="1" id="KW-0472">Membrane</keyword>
<accession>A0AAN8IS10</accession>
<protein>
    <submittedName>
        <fullName evidence="3">Uncharacterized protein</fullName>
    </submittedName>
</protein>
<name>A0AAN8IS10_TRICO</name>
<keyword evidence="1" id="KW-1133">Transmembrane helix</keyword>
<comment type="caution">
    <text evidence="3">The sequence shown here is derived from an EMBL/GenBank/DDBJ whole genome shotgun (WGS) entry which is preliminary data.</text>
</comment>
<sequence>MLLVQTSHGPPGTKMHHRMSSRDRFTLKMLECLWAWGIDYVIGNHQAHSRRRADVVPANMAFPNQLLICSAIKVLIVLLTIVVLILLDPTYVTAYISINYEIVLIYIVSALTLLYCIVSVIMYFLLAKRGEETPLTNCSLSEVIFSTAGIMGWLIIIGIGGTISQRTIIETGERFGWIGALAGIITGCFLGIAALFTMNLINDKILATGRMRKYEKGYPQ</sequence>
<gene>
    <name evidence="2" type="ORF">GCK32_006335</name>
    <name evidence="3" type="ORF">GCK32_006488</name>
</gene>
<dbReference type="EMBL" id="WIXE01006612">
    <property type="protein sequence ID" value="KAK5981138.1"/>
    <property type="molecule type" value="Genomic_DNA"/>
</dbReference>
<evidence type="ECO:0000256" key="1">
    <source>
        <dbReference type="SAM" id="Phobius"/>
    </source>
</evidence>
<evidence type="ECO:0000313" key="3">
    <source>
        <dbReference type="EMBL" id="KAK5981138.1"/>
    </source>
</evidence>
<organism evidence="3 4">
    <name type="scientific">Trichostrongylus colubriformis</name>
    <name type="common">Black scour worm</name>
    <dbReference type="NCBI Taxonomy" id="6319"/>
    <lineage>
        <taxon>Eukaryota</taxon>
        <taxon>Metazoa</taxon>
        <taxon>Ecdysozoa</taxon>
        <taxon>Nematoda</taxon>
        <taxon>Chromadorea</taxon>
        <taxon>Rhabditida</taxon>
        <taxon>Rhabditina</taxon>
        <taxon>Rhabditomorpha</taxon>
        <taxon>Strongyloidea</taxon>
        <taxon>Trichostrongylidae</taxon>
        <taxon>Trichostrongylus</taxon>
    </lineage>
</organism>
<proteinExistence type="predicted"/>
<feature type="transmembrane region" description="Helical" evidence="1">
    <location>
        <begin position="102"/>
        <end position="126"/>
    </location>
</feature>
<evidence type="ECO:0000313" key="4">
    <source>
        <dbReference type="Proteomes" id="UP001331761"/>
    </source>
</evidence>
<feature type="transmembrane region" description="Helical" evidence="1">
    <location>
        <begin position="66"/>
        <end position="87"/>
    </location>
</feature>
<evidence type="ECO:0000313" key="2">
    <source>
        <dbReference type="EMBL" id="KAK5978010.1"/>
    </source>
</evidence>
<keyword evidence="1" id="KW-0812">Transmembrane</keyword>
<keyword evidence="4" id="KW-1185">Reference proteome</keyword>
<dbReference type="AlphaFoldDB" id="A0AAN8IS10"/>